<evidence type="ECO:0000313" key="1">
    <source>
        <dbReference type="EMBL" id="MBW85882.1"/>
    </source>
</evidence>
<protein>
    <submittedName>
        <fullName evidence="1">Golgi apparatus membrane protein TVP23</fullName>
    </submittedName>
</protein>
<accession>A0A2P2IXG6</accession>
<reference evidence="1" key="1">
    <citation type="submission" date="2018-02" db="EMBL/GenBank/DDBJ databases">
        <title>Rhizophora mucronata_Transcriptome.</title>
        <authorList>
            <person name="Meera S.P."/>
            <person name="Sreeshan A."/>
            <person name="Augustine A."/>
        </authorList>
    </citation>
    <scope>NUCLEOTIDE SEQUENCE</scope>
    <source>
        <tissue evidence="1">Leaf</tissue>
    </source>
</reference>
<proteinExistence type="predicted"/>
<dbReference type="AlphaFoldDB" id="A0A2P2IXG6"/>
<organism evidence="1">
    <name type="scientific">Rhizophora mucronata</name>
    <name type="common">Asiatic mangrove</name>
    <dbReference type="NCBI Taxonomy" id="61149"/>
    <lineage>
        <taxon>Eukaryota</taxon>
        <taxon>Viridiplantae</taxon>
        <taxon>Streptophyta</taxon>
        <taxon>Embryophyta</taxon>
        <taxon>Tracheophyta</taxon>
        <taxon>Spermatophyta</taxon>
        <taxon>Magnoliopsida</taxon>
        <taxon>eudicotyledons</taxon>
        <taxon>Gunneridae</taxon>
        <taxon>Pentapetalae</taxon>
        <taxon>rosids</taxon>
        <taxon>fabids</taxon>
        <taxon>Malpighiales</taxon>
        <taxon>Rhizophoraceae</taxon>
        <taxon>Rhizophora</taxon>
    </lineage>
</organism>
<sequence>MAACGLKKKETQSCFFGPLLLDLHSNFCSFLIPGSRKS</sequence>
<name>A0A2P2IXG6_RHIMU</name>
<dbReference type="EMBL" id="GGEC01005399">
    <property type="protein sequence ID" value="MBW85882.1"/>
    <property type="molecule type" value="Transcribed_RNA"/>
</dbReference>